<feature type="chain" id="PRO_5047414084" description="Alpha/beta hydrolase" evidence="1">
    <location>
        <begin position="19"/>
        <end position="248"/>
    </location>
</feature>
<comment type="caution">
    <text evidence="2">The sequence shown here is derived from an EMBL/GenBank/DDBJ whole genome shotgun (WGS) entry which is preliminary data.</text>
</comment>
<reference evidence="2 3" key="1">
    <citation type="submission" date="2022-11" db="EMBL/GenBank/DDBJ databases">
        <title>Viruses from the air-sea interface of a natural surface slick.</title>
        <authorList>
            <person name="Rahlff J."/>
            <person name="Holmfeldt K."/>
        </authorList>
    </citation>
    <scope>NUCLEOTIDE SEQUENCE [LARGE SCALE GENOMIC DNA]</scope>
    <source>
        <strain evidence="2 3">SMS4</strain>
    </source>
</reference>
<dbReference type="RefSeq" id="WP_305975428.1">
    <property type="nucleotide sequence ID" value="NZ_JAPJDZ010000019.1"/>
</dbReference>
<name>A0ABT9HZS0_9GAMM</name>
<dbReference type="Proteomes" id="UP001231109">
    <property type="component" value="Unassembled WGS sequence"/>
</dbReference>
<dbReference type="SUPFAM" id="SSF53474">
    <property type="entry name" value="alpha/beta-Hydrolases"/>
    <property type="match status" value="1"/>
</dbReference>
<dbReference type="EMBL" id="JAPJDZ010000019">
    <property type="protein sequence ID" value="MDP5136186.1"/>
    <property type="molecule type" value="Genomic_DNA"/>
</dbReference>
<sequence length="248" mass="27616">MYFKLLLLLIIWVSPALASEYRVVTDPDRQRDIPIQVSFPLDASVCNVENRCPVAVLSSGYGVAFDKYSFISVILNKAGYLVVAIQHELPGDPALAVKGNLYTERSENWKRGAETVKFVRSKLQSEFSDFDFNTLTLVGHSNGGDISSWLINEGVDFVETLITLDHRRVPLPRGEVPNVFSIRGSDYPADEAVLYTDREKTMLNACIVQIANSKHNEMTDFGPDWLKTSITNALLGFLSGKCNSSYKA</sequence>
<keyword evidence="3" id="KW-1185">Reference proteome</keyword>
<evidence type="ECO:0008006" key="4">
    <source>
        <dbReference type="Google" id="ProtNLM"/>
    </source>
</evidence>
<dbReference type="InterPro" id="IPR029058">
    <property type="entry name" value="AB_hydrolase_fold"/>
</dbReference>
<gene>
    <name evidence="2" type="ORF">ORJ04_09515</name>
</gene>
<dbReference type="Gene3D" id="3.40.50.1820">
    <property type="entry name" value="alpha/beta hydrolase"/>
    <property type="match status" value="1"/>
</dbReference>
<proteinExistence type="predicted"/>
<evidence type="ECO:0000313" key="3">
    <source>
        <dbReference type="Proteomes" id="UP001231109"/>
    </source>
</evidence>
<feature type="signal peptide" evidence="1">
    <location>
        <begin position="1"/>
        <end position="18"/>
    </location>
</feature>
<evidence type="ECO:0000313" key="2">
    <source>
        <dbReference type="EMBL" id="MDP5136186.1"/>
    </source>
</evidence>
<protein>
    <recommendedName>
        <fullName evidence="4">Alpha/beta hydrolase</fullName>
    </recommendedName>
</protein>
<evidence type="ECO:0000256" key="1">
    <source>
        <dbReference type="SAM" id="SignalP"/>
    </source>
</evidence>
<keyword evidence="1" id="KW-0732">Signal</keyword>
<organism evidence="2 3">
    <name type="scientific">Rheinheimera baltica</name>
    <dbReference type="NCBI Taxonomy" id="67576"/>
    <lineage>
        <taxon>Bacteria</taxon>
        <taxon>Pseudomonadati</taxon>
        <taxon>Pseudomonadota</taxon>
        <taxon>Gammaproteobacteria</taxon>
        <taxon>Chromatiales</taxon>
        <taxon>Chromatiaceae</taxon>
        <taxon>Rheinheimera</taxon>
    </lineage>
</organism>
<accession>A0ABT9HZS0</accession>